<dbReference type="SMART" id="SM00448">
    <property type="entry name" value="REC"/>
    <property type="match status" value="2"/>
</dbReference>
<feature type="domain" description="PAS" evidence="16">
    <location>
        <begin position="935"/>
        <end position="1005"/>
    </location>
</feature>
<gene>
    <name evidence="18" type="primary">arcB_3</name>
    <name evidence="18" type="ORF">MBHS_00222</name>
</gene>
<dbReference type="InterPro" id="IPR036097">
    <property type="entry name" value="HisK_dim/P_sf"/>
</dbReference>
<dbReference type="InterPro" id="IPR001610">
    <property type="entry name" value="PAC"/>
</dbReference>
<dbReference type="InterPro" id="IPR013656">
    <property type="entry name" value="PAS_4"/>
</dbReference>
<dbReference type="Pfam" id="PF08447">
    <property type="entry name" value="PAS_3"/>
    <property type="match status" value="1"/>
</dbReference>
<dbReference type="PROSITE" id="PS50110">
    <property type="entry name" value="RESPONSE_REGULATORY"/>
    <property type="match status" value="2"/>
</dbReference>
<dbReference type="Gene3D" id="3.30.450.40">
    <property type="match status" value="1"/>
</dbReference>
<dbReference type="SMART" id="SM00387">
    <property type="entry name" value="HATPase_c"/>
    <property type="match status" value="1"/>
</dbReference>
<dbReference type="Gene3D" id="1.10.287.130">
    <property type="match status" value="1"/>
</dbReference>
<evidence type="ECO:0000256" key="2">
    <source>
        <dbReference type="ARBA" id="ARBA00004370"/>
    </source>
</evidence>
<evidence type="ECO:0000313" key="19">
    <source>
        <dbReference type="Proteomes" id="UP000236724"/>
    </source>
</evidence>
<comment type="subcellular location">
    <subcellularLocation>
        <location evidence="2">Membrane</location>
    </subcellularLocation>
</comment>
<dbReference type="Gene3D" id="3.40.50.2300">
    <property type="match status" value="2"/>
</dbReference>
<feature type="domain" description="PAC" evidence="17">
    <location>
        <begin position="215"/>
        <end position="267"/>
    </location>
</feature>
<dbReference type="EMBL" id="FMSV02000046">
    <property type="protein sequence ID" value="SEH04376.1"/>
    <property type="molecule type" value="Genomic_DNA"/>
</dbReference>
<feature type="domain" description="PAS" evidence="16">
    <location>
        <begin position="808"/>
        <end position="876"/>
    </location>
</feature>
<dbReference type="Pfam" id="PF13426">
    <property type="entry name" value="PAS_9"/>
    <property type="match status" value="2"/>
</dbReference>
<evidence type="ECO:0000259" key="16">
    <source>
        <dbReference type="PROSITE" id="PS50112"/>
    </source>
</evidence>
<dbReference type="CDD" id="cd19920">
    <property type="entry name" value="REC_PA4781-like"/>
    <property type="match status" value="1"/>
</dbReference>
<feature type="domain" description="PAC" evidence="17">
    <location>
        <begin position="882"/>
        <end position="934"/>
    </location>
</feature>
<dbReference type="CDD" id="cd00130">
    <property type="entry name" value="PAS"/>
    <property type="match status" value="5"/>
</dbReference>
<dbReference type="InterPro" id="IPR004358">
    <property type="entry name" value="Sig_transdc_His_kin-like_C"/>
</dbReference>
<evidence type="ECO:0000256" key="8">
    <source>
        <dbReference type="ARBA" id="ARBA00022840"/>
    </source>
</evidence>
<name>A0A1H6F5M8_9GAMM</name>
<dbReference type="CDD" id="cd00082">
    <property type="entry name" value="HisKA"/>
    <property type="match status" value="1"/>
</dbReference>
<feature type="domain" description="Response regulatory" evidence="15">
    <location>
        <begin position="1354"/>
        <end position="1470"/>
    </location>
</feature>
<evidence type="ECO:0000256" key="4">
    <source>
        <dbReference type="ARBA" id="ARBA00022553"/>
    </source>
</evidence>
<organism evidence="18 19">
    <name type="scientific">Candidatus Venteria ishoeyi</name>
    <dbReference type="NCBI Taxonomy" id="1899563"/>
    <lineage>
        <taxon>Bacteria</taxon>
        <taxon>Pseudomonadati</taxon>
        <taxon>Pseudomonadota</taxon>
        <taxon>Gammaproteobacteria</taxon>
        <taxon>Thiotrichales</taxon>
        <taxon>Thiotrichaceae</taxon>
        <taxon>Venteria</taxon>
    </lineage>
</organism>
<dbReference type="InterPro" id="IPR000700">
    <property type="entry name" value="PAS-assoc_C"/>
</dbReference>
<dbReference type="SUPFAM" id="SSF55781">
    <property type="entry name" value="GAF domain-like"/>
    <property type="match status" value="1"/>
</dbReference>
<dbReference type="PROSITE" id="PS50113">
    <property type="entry name" value="PAC"/>
    <property type="match status" value="6"/>
</dbReference>
<dbReference type="Gene3D" id="3.30.565.10">
    <property type="entry name" value="Histidine kinase-like ATPase, C-terminal domain"/>
    <property type="match status" value="1"/>
</dbReference>
<evidence type="ECO:0000256" key="12">
    <source>
        <dbReference type="PROSITE-ProRule" id="PRU00169"/>
    </source>
</evidence>
<evidence type="ECO:0000256" key="3">
    <source>
        <dbReference type="ARBA" id="ARBA00012438"/>
    </source>
</evidence>
<dbReference type="FunFam" id="1.10.287.130:FF:000038">
    <property type="entry name" value="Sensory transduction histidine kinase"/>
    <property type="match status" value="1"/>
</dbReference>
<dbReference type="InterPro" id="IPR003018">
    <property type="entry name" value="GAF"/>
</dbReference>
<feature type="modified residue" description="4-aspartylphosphate" evidence="12">
    <location>
        <position position="1403"/>
    </location>
</feature>
<feature type="domain" description="PAC" evidence="17">
    <location>
        <begin position="506"/>
        <end position="558"/>
    </location>
</feature>
<feature type="modified residue" description="4-aspartylphosphate" evidence="12">
    <location>
        <position position="61"/>
    </location>
</feature>
<evidence type="ECO:0000256" key="7">
    <source>
        <dbReference type="ARBA" id="ARBA00022777"/>
    </source>
</evidence>
<dbReference type="RefSeq" id="WP_177428112.1">
    <property type="nucleotide sequence ID" value="NZ_FMSV02000046.1"/>
</dbReference>
<accession>A0A1H6F5M8</accession>
<dbReference type="PANTHER" id="PTHR43047:SF64">
    <property type="entry name" value="HISTIDINE KINASE CONTAINING CHEY-HOMOLOGOUS RECEIVER DOMAIN AND PAS DOMAIN-RELATED"/>
    <property type="match status" value="1"/>
</dbReference>
<dbReference type="InterPro" id="IPR036890">
    <property type="entry name" value="HATPase_C_sf"/>
</dbReference>
<evidence type="ECO:0000313" key="18">
    <source>
        <dbReference type="EMBL" id="SEH04376.1"/>
    </source>
</evidence>
<feature type="domain" description="PAC" evidence="17">
    <location>
        <begin position="756"/>
        <end position="807"/>
    </location>
</feature>
<feature type="domain" description="PAC" evidence="17">
    <location>
        <begin position="632"/>
        <end position="684"/>
    </location>
</feature>
<dbReference type="InterPro" id="IPR005467">
    <property type="entry name" value="His_kinase_dom"/>
</dbReference>
<dbReference type="NCBIfam" id="TIGR00229">
    <property type="entry name" value="sensory_box"/>
    <property type="match status" value="6"/>
</dbReference>
<dbReference type="SUPFAM" id="SSF55785">
    <property type="entry name" value="PYP-like sensor domain (PAS domain)"/>
    <property type="match status" value="6"/>
</dbReference>
<feature type="domain" description="PAS" evidence="16">
    <location>
        <begin position="559"/>
        <end position="629"/>
    </location>
</feature>
<dbReference type="PROSITE" id="PS50112">
    <property type="entry name" value="PAS"/>
    <property type="match status" value="5"/>
</dbReference>
<dbReference type="InterPro" id="IPR000014">
    <property type="entry name" value="PAS"/>
</dbReference>
<dbReference type="InterPro" id="IPR035965">
    <property type="entry name" value="PAS-like_dom_sf"/>
</dbReference>
<evidence type="ECO:0000259" key="17">
    <source>
        <dbReference type="PROSITE" id="PS50113"/>
    </source>
</evidence>
<dbReference type="CDD" id="cd17546">
    <property type="entry name" value="REC_hyHK_CKI1_RcsC-like"/>
    <property type="match status" value="1"/>
</dbReference>
<dbReference type="FunFam" id="3.30.450.20:FF:000099">
    <property type="entry name" value="Sensory box sensor histidine kinase"/>
    <property type="match status" value="1"/>
</dbReference>
<feature type="domain" description="PAC" evidence="17">
    <location>
        <begin position="1009"/>
        <end position="1061"/>
    </location>
</feature>
<dbReference type="GO" id="GO:0006355">
    <property type="term" value="P:regulation of DNA-templated transcription"/>
    <property type="evidence" value="ECO:0007669"/>
    <property type="project" value="InterPro"/>
</dbReference>
<feature type="domain" description="Response regulatory" evidence="15">
    <location>
        <begin position="12"/>
        <end position="128"/>
    </location>
</feature>
<feature type="domain" description="PAS" evidence="16">
    <location>
        <begin position="678"/>
        <end position="735"/>
    </location>
</feature>
<dbReference type="Pfam" id="PF02518">
    <property type="entry name" value="HATPase_c"/>
    <property type="match status" value="1"/>
</dbReference>
<protein>
    <recommendedName>
        <fullName evidence="3">histidine kinase</fullName>
        <ecNumber evidence="3">2.7.13.3</ecNumber>
    </recommendedName>
</protein>
<dbReference type="InterPro" id="IPR029016">
    <property type="entry name" value="GAF-like_dom_sf"/>
</dbReference>
<evidence type="ECO:0000259" key="15">
    <source>
        <dbReference type="PROSITE" id="PS50110"/>
    </source>
</evidence>
<dbReference type="SMART" id="SM00086">
    <property type="entry name" value="PAC"/>
    <property type="match status" value="5"/>
</dbReference>
<dbReference type="InterPro" id="IPR003661">
    <property type="entry name" value="HisK_dim/P_dom"/>
</dbReference>
<evidence type="ECO:0000256" key="5">
    <source>
        <dbReference type="ARBA" id="ARBA00022679"/>
    </source>
</evidence>
<dbReference type="EC" id="2.7.13.3" evidence="3"/>
<comment type="catalytic activity">
    <reaction evidence="1">
        <text>ATP + protein L-histidine = ADP + protein N-phospho-L-histidine.</text>
        <dbReference type="EC" id="2.7.13.3"/>
    </reaction>
</comment>
<dbReference type="FunFam" id="3.30.565.10:FF:000010">
    <property type="entry name" value="Sensor histidine kinase RcsC"/>
    <property type="match status" value="1"/>
</dbReference>
<evidence type="ECO:0000256" key="6">
    <source>
        <dbReference type="ARBA" id="ARBA00022741"/>
    </source>
</evidence>
<dbReference type="Gene3D" id="3.30.450.20">
    <property type="entry name" value="PAS domain"/>
    <property type="match status" value="6"/>
</dbReference>
<dbReference type="SUPFAM" id="SSF52172">
    <property type="entry name" value="CheY-like"/>
    <property type="match status" value="2"/>
</dbReference>
<sequence length="1567" mass="175882">MQAFPPLPTNKNILIVDDDAEGVRFLSRILKQEHYTVRAALNGTAAFKSIKTKTPDLILLDVNMPDMSGFEVCRRLQAMEAFCEIPILFISAREKTADKLKGFEVGGSDYITKPFTPEEVLARVKTHLKLSASMKQLEAQNTRLGFQAQLLDSIHESVIATDLEGRVVYWGKGAERLYGYVANKVLEQPLSLIIETGTEEEERERIHQVHANGEWRGQYRQKHKNGATFWVETFISSVYDENQKSCGLISISHNISMQKQGEMEKEATAAISRLFLSDMELPEIYVQLVEILATCLEYPIAALELYDQSATEMIFTAAYGMPELSLPLRVPITQTLSGSVAQSGEAMVETHAGQGHEYQFQALHKLQVETFLCVPVIIKGAVFATLSLSDKVVRSEPETLLHTMQNIANHLALDIARKQAEKALENRQIFLEAILECTANGIVTCNKAGILSYFNRAAMVFHGLPAEPLPQEGWSKYYDLFQEDGKTPLPLSDIPLVRALKGEKVKNEECVIAPKGLPARSISVTGQMLIDADGNKLGAVVSMNDITERKQAELKLRESENRFRQLANSLPQLVWTCQADGACDFFSQQWLSYTGIDAELQLGFDWLQQVHPNDRKPTVAAWNAAVQAGTEFHVEFRIRRHDGIYRWFDTRAIRLLDAQGRTIKWFGSNTDITELREAELMRRLILDTVVEGIFGLDEDGLCTFINQAGAKLLGYEIQDLLGHYLHPLIHPTDLEDNPLPEEQCSILSTIHSHDQDGTEQRFTRADGSYFPAWVYARCVEYNDHIRGTVASFIDISERKNLEASLRAERDFAESLINTAPAIVLVLDTQGRIMRFNPFMEQVSGYRLNEVQGNDWFETFLPKRDWKGIKQVFLSAIGDIQTRGNLNPIVTKDGRELLVEWSDQTLKDINGKVTGLLSIGQDISERLFAENALRESENKFRSLVETTSDWIWAIDKNGKYTYTSPAIKDLLGYTSEEVLGKTPFELMSPSEARRIAAEFSRIAAKYGPIVRLENTCRHKEGHDVILETSGVAVYDASGSFQGYRGIDRDITEHKKIQHALQRSRDELEQRVEQRTKQLATTNQALAQAKEAAEAANRAKSMFLANMSHELRTPLNAILGFSQLMARNPAVTSEQQKNLTTINRAGEHLLAMINDVLDLSKIEAGQIEVHPETFNLKHLLQNMSDIFHQRTQAKNLKFTLDLEAKLPALVRADPGKLRQIIANLLGNAIKFTEHGKISLGVRILPPVTAASQSRLQVAVQDTGQGIATSQLNSVFKPFIQVGPTTSQQKGTGLGLAISRIFVELMGGKITVESVLNQGAKFYFDIPLEIIAQQVDSHTSDKTLQVNCLQSGQPQWRILIADDDADNRALLSKLLQQVGFNIREAVDGAETVALFQSWNPHFIWLDVRMPVMDGYEAARKIRSLAGGDKVKIVAVTANAFEEDRKKILDAGCDDFLSKPYMEQQIFQYMKVQLGLQYSYKRPTIKSPEVSTQHLSTADLKVVPIAMLKSLEQAALSLDQEEINKIAQQIHEQNPVVAKRIQNLVEQFDFGYLYDTCEQVIFQVGNPDNEN</sequence>
<keyword evidence="4 12" id="KW-0597">Phosphoprotein</keyword>
<keyword evidence="5 18" id="KW-0808">Transferase</keyword>
<evidence type="ECO:0000256" key="1">
    <source>
        <dbReference type="ARBA" id="ARBA00000085"/>
    </source>
</evidence>
<dbReference type="PROSITE" id="PS50109">
    <property type="entry name" value="HIS_KIN"/>
    <property type="match status" value="1"/>
</dbReference>
<dbReference type="InterPro" id="IPR011006">
    <property type="entry name" value="CheY-like_superfamily"/>
</dbReference>
<dbReference type="SMART" id="SM00388">
    <property type="entry name" value="HisKA"/>
    <property type="match status" value="1"/>
</dbReference>
<dbReference type="GO" id="GO:0016020">
    <property type="term" value="C:membrane"/>
    <property type="evidence" value="ECO:0007669"/>
    <property type="project" value="UniProtKB-SubCell"/>
</dbReference>
<dbReference type="SMART" id="SM00091">
    <property type="entry name" value="PAS"/>
    <property type="match status" value="6"/>
</dbReference>
<dbReference type="Pfam" id="PF00512">
    <property type="entry name" value="HisKA"/>
    <property type="match status" value="1"/>
</dbReference>
<dbReference type="SUPFAM" id="SSF55874">
    <property type="entry name" value="ATPase domain of HSP90 chaperone/DNA topoisomerase II/histidine kinase"/>
    <property type="match status" value="1"/>
</dbReference>
<reference evidence="18 19" key="1">
    <citation type="submission" date="2016-10" db="EMBL/GenBank/DDBJ databases">
        <authorList>
            <person name="de Groot N.N."/>
        </authorList>
    </citation>
    <scope>NUCLEOTIDE SEQUENCE [LARGE SCALE GENOMIC DNA]</scope>
    <source>
        <strain evidence="18">MBHS1</strain>
    </source>
</reference>
<evidence type="ECO:0000256" key="9">
    <source>
        <dbReference type="ARBA" id="ARBA00023012"/>
    </source>
</evidence>
<dbReference type="Pfam" id="PF00989">
    <property type="entry name" value="PAS"/>
    <property type="match status" value="2"/>
</dbReference>
<dbReference type="InterPro" id="IPR013655">
    <property type="entry name" value="PAS_fold_3"/>
</dbReference>
<evidence type="ECO:0000259" key="14">
    <source>
        <dbReference type="PROSITE" id="PS50109"/>
    </source>
</evidence>
<dbReference type="SMART" id="SM00065">
    <property type="entry name" value="GAF"/>
    <property type="match status" value="1"/>
</dbReference>
<dbReference type="CDD" id="cd16922">
    <property type="entry name" value="HATPase_EvgS-ArcB-TorS-like"/>
    <property type="match status" value="1"/>
</dbReference>
<keyword evidence="13" id="KW-0175">Coiled coil</keyword>
<keyword evidence="8" id="KW-0067">ATP-binding</keyword>
<keyword evidence="19" id="KW-1185">Reference proteome</keyword>
<evidence type="ECO:0000256" key="10">
    <source>
        <dbReference type="ARBA" id="ARBA00023136"/>
    </source>
</evidence>
<keyword evidence="7" id="KW-0418">Kinase</keyword>
<dbReference type="GO" id="GO:0005524">
    <property type="term" value="F:ATP binding"/>
    <property type="evidence" value="ECO:0007669"/>
    <property type="project" value="UniProtKB-KW"/>
</dbReference>
<dbReference type="Pfam" id="PF01590">
    <property type="entry name" value="GAF"/>
    <property type="match status" value="1"/>
</dbReference>
<proteinExistence type="predicted"/>
<feature type="domain" description="Histidine kinase" evidence="14">
    <location>
        <begin position="1104"/>
        <end position="1327"/>
    </location>
</feature>
<dbReference type="PRINTS" id="PR00344">
    <property type="entry name" value="BCTRLSENSOR"/>
</dbReference>
<dbReference type="InterPro" id="IPR013767">
    <property type="entry name" value="PAS_fold"/>
</dbReference>
<keyword evidence="10" id="KW-0472">Membrane</keyword>
<dbReference type="Pfam" id="PF08448">
    <property type="entry name" value="PAS_4"/>
    <property type="match status" value="1"/>
</dbReference>
<dbReference type="GO" id="GO:0000155">
    <property type="term" value="F:phosphorelay sensor kinase activity"/>
    <property type="evidence" value="ECO:0007669"/>
    <property type="project" value="InterPro"/>
</dbReference>
<dbReference type="InterPro" id="IPR003594">
    <property type="entry name" value="HATPase_dom"/>
</dbReference>
<dbReference type="SUPFAM" id="SSF47384">
    <property type="entry name" value="Homodimeric domain of signal transducing histidine kinase"/>
    <property type="match status" value="1"/>
</dbReference>
<dbReference type="InterPro" id="IPR001789">
    <property type="entry name" value="Sig_transdc_resp-reg_receiver"/>
</dbReference>
<dbReference type="Pfam" id="PF00072">
    <property type="entry name" value="Response_reg"/>
    <property type="match status" value="2"/>
</dbReference>
<keyword evidence="9" id="KW-0902">Two-component regulatory system</keyword>
<evidence type="ECO:0000256" key="13">
    <source>
        <dbReference type="SAM" id="Coils"/>
    </source>
</evidence>
<dbReference type="Proteomes" id="UP000236724">
    <property type="component" value="Unassembled WGS sequence"/>
</dbReference>
<keyword evidence="6" id="KW-0547">Nucleotide-binding</keyword>
<dbReference type="PANTHER" id="PTHR43047">
    <property type="entry name" value="TWO-COMPONENT HISTIDINE PROTEIN KINASE"/>
    <property type="match status" value="1"/>
</dbReference>
<evidence type="ECO:0000256" key="11">
    <source>
        <dbReference type="ARBA" id="ARBA00023306"/>
    </source>
</evidence>
<feature type="coiled-coil region" evidence="13">
    <location>
        <begin position="1049"/>
        <end position="1097"/>
    </location>
</feature>
<keyword evidence="11" id="KW-0131">Cell cycle</keyword>
<feature type="domain" description="PAS" evidence="16">
    <location>
        <begin position="149"/>
        <end position="213"/>
    </location>
</feature>